<evidence type="ECO:0000259" key="3">
    <source>
        <dbReference type="Pfam" id="PF18289"/>
    </source>
</evidence>
<feature type="region of interest" description="Disordered" evidence="1">
    <location>
        <begin position="206"/>
        <end position="264"/>
    </location>
</feature>
<dbReference type="Pfam" id="PF14908">
    <property type="entry name" value="HU-CCDC81_euk_1"/>
    <property type="match status" value="1"/>
</dbReference>
<dbReference type="Proteomes" id="UP001165060">
    <property type="component" value="Unassembled WGS sequence"/>
</dbReference>
<feature type="region of interest" description="Disordered" evidence="1">
    <location>
        <begin position="506"/>
        <end position="536"/>
    </location>
</feature>
<feature type="compositionally biased region" description="Low complexity" evidence="1">
    <location>
        <begin position="527"/>
        <end position="536"/>
    </location>
</feature>
<feature type="compositionally biased region" description="Polar residues" evidence="1">
    <location>
        <begin position="506"/>
        <end position="517"/>
    </location>
</feature>
<proteinExistence type="predicted"/>
<dbReference type="PANTHER" id="PTHR14362">
    <property type="entry name" value="COILED-COIL DOMAIN-CONTAINING PROTEIN 81"/>
    <property type="match status" value="1"/>
</dbReference>
<feature type="compositionally biased region" description="Acidic residues" evidence="1">
    <location>
        <begin position="246"/>
        <end position="259"/>
    </location>
</feature>
<comment type="caution">
    <text evidence="4">The sequence shown here is derived from an EMBL/GenBank/DDBJ whole genome shotgun (WGS) entry which is preliminary data.</text>
</comment>
<dbReference type="PANTHER" id="PTHR14362:SF2">
    <property type="entry name" value="COILED-COIL DOMAIN-CONTAINING PROTEIN 81"/>
    <property type="match status" value="1"/>
</dbReference>
<reference evidence="4 5" key="1">
    <citation type="journal article" date="2023" name="Commun. Biol.">
        <title>Genome analysis of Parmales, the sister group of diatoms, reveals the evolutionary specialization of diatoms from phago-mixotrophs to photoautotrophs.</title>
        <authorList>
            <person name="Ban H."/>
            <person name="Sato S."/>
            <person name="Yoshikawa S."/>
            <person name="Yamada K."/>
            <person name="Nakamura Y."/>
            <person name="Ichinomiya M."/>
            <person name="Sato N."/>
            <person name="Blanc-Mathieu R."/>
            <person name="Endo H."/>
            <person name="Kuwata A."/>
            <person name="Ogata H."/>
        </authorList>
    </citation>
    <scope>NUCLEOTIDE SEQUENCE [LARGE SCALE GENOMIC DNA]</scope>
</reference>
<feature type="domain" description="CCDC81 HU" evidence="3">
    <location>
        <begin position="119"/>
        <end position="182"/>
    </location>
</feature>
<evidence type="ECO:0000313" key="4">
    <source>
        <dbReference type="EMBL" id="GMI30883.1"/>
    </source>
</evidence>
<sequence>MPVAGLWTLPDVVNAVVNDRAAKNAGSNQKAQKDQLNAVWAAYNSWVHDLLLHRKGAESPNFGNFAWEFFSKSSDLSSEDAYKMSCKPTFVLAAPFIRQYNLPKPKRAQLPPTLAPSEMINFHKIALRYSKSLTKDNIFTDFRDIIRKIGEVVEANKRIKIAFSVGNLLGKDKKVTFEYDLDSLKLDAKEGANQVVFTMQKPDKFNEEAERAKAEAEAAEAEREEAAAAAEADESTPQMGATGFEMDGEYGMEGEEEEEERVKLSGNGTFMAQEEAYERYIRKLEDAAVDEAQLNQSIVDAQKEKDRLWDEKQARKKKKAKDLQSEILDSIETRTINKKNEVLAGKVKTETSFYPKTDRDGGVLAADETTKELGANADTYGVPVNRKFRGLDVPKKGLGHRVSEEELIESLRQQMELKETSKRVEREMKLEEEKRYIEHISMELDFEQHAKQMEALGKKDNMIQAWERERFLAKIKKLKDAGDIDGIKLQHSMHLKSTKLPALNVSQGATASMNQTDSARSGGGFSGAAVGFDSRK</sequence>
<evidence type="ECO:0000259" key="2">
    <source>
        <dbReference type="Pfam" id="PF14908"/>
    </source>
</evidence>
<keyword evidence="5" id="KW-1185">Reference proteome</keyword>
<dbReference type="EMBL" id="BRYB01000479">
    <property type="protein sequence ID" value="GMI30883.1"/>
    <property type="molecule type" value="Genomic_DNA"/>
</dbReference>
<dbReference type="InterPro" id="IPR040673">
    <property type="entry name" value="CCDC81_HU_dom_2"/>
</dbReference>
<dbReference type="InterPro" id="IPR026295">
    <property type="entry name" value="CCD81"/>
</dbReference>
<gene>
    <name evidence="4" type="ORF">TeGR_g7237</name>
</gene>
<evidence type="ECO:0000256" key="1">
    <source>
        <dbReference type="SAM" id="MobiDB-lite"/>
    </source>
</evidence>
<feature type="domain" description="CCDC81 HU" evidence="2">
    <location>
        <begin position="20"/>
        <end position="102"/>
    </location>
</feature>
<dbReference type="Pfam" id="PF18289">
    <property type="entry name" value="HU-CCDC81_euk_2"/>
    <property type="match status" value="1"/>
</dbReference>
<evidence type="ECO:0000313" key="5">
    <source>
        <dbReference type="Proteomes" id="UP001165060"/>
    </source>
</evidence>
<organism evidence="4 5">
    <name type="scientific">Tetraparma gracilis</name>
    <dbReference type="NCBI Taxonomy" id="2962635"/>
    <lineage>
        <taxon>Eukaryota</taxon>
        <taxon>Sar</taxon>
        <taxon>Stramenopiles</taxon>
        <taxon>Ochrophyta</taxon>
        <taxon>Bolidophyceae</taxon>
        <taxon>Parmales</taxon>
        <taxon>Triparmaceae</taxon>
        <taxon>Tetraparma</taxon>
    </lineage>
</organism>
<protein>
    <submittedName>
        <fullName evidence="4">Uncharacterized protein</fullName>
    </submittedName>
</protein>
<dbReference type="InterPro" id="IPR028034">
    <property type="entry name" value="HU-CCDC81"/>
</dbReference>
<name>A0ABQ6MRU5_9STRA</name>
<accession>A0ABQ6MRU5</accession>
<feature type="compositionally biased region" description="Basic and acidic residues" evidence="1">
    <location>
        <begin position="206"/>
        <end position="226"/>
    </location>
</feature>